<dbReference type="SMART" id="SM00463">
    <property type="entry name" value="SMR"/>
    <property type="match status" value="1"/>
</dbReference>
<dbReference type="EMBL" id="SDRB02005612">
    <property type="protein sequence ID" value="THG13908.1"/>
    <property type="molecule type" value="Genomic_DNA"/>
</dbReference>
<feature type="domain" description="Smr" evidence="1">
    <location>
        <begin position="585"/>
        <end position="667"/>
    </location>
</feature>
<dbReference type="STRING" id="542762.A0A4S4ECB5"/>
<dbReference type="InterPro" id="IPR013899">
    <property type="entry name" value="DUF1771"/>
</dbReference>
<evidence type="ECO:0000313" key="2">
    <source>
        <dbReference type="EMBL" id="THG13908.1"/>
    </source>
</evidence>
<dbReference type="Pfam" id="PF08590">
    <property type="entry name" value="DUF1771"/>
    <property type="match status" value="1"/>
</dbReference>
<sequence>MSLSNKGVTTNDKKLNTRGKAMTLNPNAAEFIPFALRSSAGSTSTADLSTSLGASGTGTLGKAVIDRSESSISNNSDDEAHQFWRHQLPDDITPDFKVMGEDESLGINSIPFSTLSLHDGNETFRFSPSTGSGFILKEQHELSSQGINRNSFAEKMRYSVASYGEDASSANFLHLPPKPWGKPIVDNDQVLTTIREGLPYNGNSRQGMLNEQAIAENTEMNPLEFLASQFPGFAAESLAEVYVTNGGDLNLTIEMLTQLELQDDCGLNQNFNPKALSAPNLSALDFPVLSVQDVQNGLPKYAGDDIQQSFSPHRSASKDSLLLFKSNSSIPTRSTTDFASAVRKMSSQDSGIWKYDRNGSADASVGSSRTANVLASSYNGGRGIYGGDRLQSRSSSQAAPVWLETGEAVGNMYSEMRDEARDHAQLRNAYFEQLCLPGAMTKKVEIKDLVQDNPGGYQQLFSAAAFVGKKKVIEENGVVEVVEDDIEEDCIDGDGMLVEDDEQTTVDGKHTPLTSSGLKHTARARQAYLFGNKALAKELTVKGQVHNMHLRAAHGKAQESIFRQRNPVNPEIQGNGRGGGQERMIDLHGLHVSEALHVLKHELALLRSTAKSVEQRLQVYVCVGTGHHTRGSRTPVRLPIAVQRYLLEEEGLDYSEPQPGLLRVVIC</sequence>
<dbReference type="PROSITE" id="PS50828">
    <property type="entry name" value="SMR"/>
    <property type="match status" value="1"/>
</dbReference>
<organism evidence="2 3">
    <name type="scientific">Camellia sinensis var. sinensis</name>
    <name type="common">China tea</name>
    <dbReference type="NCBI Taxonomy" id="542762"/>
    <lineage>
        <taxon>Eukaryota</taxon>
        <taxon>Viridiplantae</taxon>
        <taxon>Streptophyta</taxon>
        <taxon>Embryophyta</taxon>
        <taxon>Tracheophyta</taxon>
        <taxon>Spermatophyta</taxon>
        <taxon>Magnoliopsida</taxon>
        <taxon>eudicotyledons</taxon>
        <taxon>Gunneridae</taxon>
        <taxon>Pentapetalae</taxon>
        <taxon>asterids</taxon>
        <taxon>Ericales</taxon>
        <taxon>Theaceae</taxon>
        <taxon>Camellia</taxon>
    </lineage>
</organism>
<dbReference type="CDD" id="cd14371">
    <property type="entry name" value="CUE_CID7_like"/>
    <property type="match status" value="1"/>
</dbReference>
<dbReference type="AlphaFoldDB" id="A0A4S4ECB5"/>
<evidence type="ECO:0000259" key="1">
    <source>
        <dbReference type="PROSITE" id="PS50828"/>
    </source>
</evidence>
<dbReference type="InterPro" id="IPR036063">
    <property type="entry name" value="Smr_dom_sf"/>
</dbReference>
<dbReference type="PANTHER" id="PTHR46651:SF1">
    <property type="entry name" value="SMALL MUTS RELATED FAMILY PROTEIN"/>
    <property type="match status" value="1"/>
</dbReference>
<reference evidence="2 3" key="1">
    <citation type="journal article" date="2018" name="Proc. Natl. Acad. Sci. U.S.A.">
        <title>Draft genome sequence of Camellia sinensis var. sinensis provides insights into the evolution of the tea genome and tea quality.</title>
        <authorList>
            <person name="Wei C."/>
            <person name="Yang H."/>
            <person name="Wang S."/>
            <person name="Zhao J."/>
            <person name="Liu C."/>
            <person name="Gao L."/>
            <person name="Xia E."/>
            <person name="Lu Y."/>
            <person name="Tai Y."/>
            <person name="She G."/>
            <person name="Sun J."/>
            <person name="Cao H."/>
            <person name="Tong W."/>
            <person name="Gao Q."/>
            <person name="Li Y."/>
            <person name="Deng W."/>
            <person name="Jiang X."/>
            <person name="Wang W."/>
            <person name="Chen Q."/>
            <person name="Zhang S."/>
            <person name="Li H."/>
            <person name="Wu J."/>
            <person name="Wang P."/>
            <person name="Li P."/>
            <person name="Shi C."/>
            <person name="Zheng F."/>
            <person name="Jian J."/>
            <person name="Huang B."/>
            <person name="Shan D."/>
            <person name="Shi M."/>
            <person name="Fang C."/>
            <person name="Yue Y."/>
            <person name="Li F."/>
            <person name="Li D."/>
            <person name="Wei S."/>
            <person name="Han B."/>
            <person name="Jiang C."/>
            <person name="Yin Y."/>
            <person name="Xia T."/>
            <person name="Zhang Z."/>
            <person name="Bennetzen J.L."/>
            <person name="Zhao S."/>
            <person name="Wan X."/>
        </authorList>
    </citation>
    <scope>NUCLEOTIDE SEQUENCE [LARGE SCALE GENOMIC DNA]</scope>
    <source>
        <strain evidence="3">cv. Shuchazao</strain>
        <tissue evidence="2">Leaf</tissue>
    </source>
</reference>
<protein>
    <recommendedName>
        <fullName evidence="1">Smr domain-containing protein</fullName>
    </recommendedName>
</protein>
<evidence type="ECO:0000313" key="3">
    <source>
        <dbReference type="Proteomes" id="UP000306102"/>
    </source>
</evidence>
<keyword evidence="3" id="KW-1185">Reference proteome</keyword>
<dbReference type="SUPFAM" id="SSF160443">
    <property type="entry name" value="SMR domain-like"/>
    <property type="match status" value="1"/>
</dbReference>
<proteinExistence type="predicted"/>
<dbReference type="InterPro" id="IPR053242">
    <property type="entry name" value="PAM2-like_domain"/>
</dbReference>
<gene>
    <name evidence="2" type="ORF">TEA_016063</name>
</gene>
<dbReference type="PANTHER" id="PTHR46651">
    <property type="entry name" value="POLYADENYLATE-BINDING PROTEIN-INTERACTING PROTEIN 7"/>
    <property type="match status" value="1"/>
</dbReference>
<dbReference type="SMART" id="SM01162">
    <property type="entry name" value="DUF1771"/>
    <property type="match status" value="1"/>
</dbReference>
<dbReference type="Proteomes" id="UP000306102">
    <property type="component" value="Unassembled WGS sequence"/>
</dbReference>
<dbReference type="Gene3D" id="3.30.1370.110">
    <property type="match status" value="1"/>
</dbReference>
<name>A0A4S4ECB5_CAMSN</name>
<comment type="caution">
    <text evidence="2">The sequence shown here is derived from an EMBL/GenBank/DDBJ whole genome shotgun (WGS) entry which is preliminary data.</text>
</comment>
<dbReference type="InterPro" id="IPR041806">
    <property type="entry name" value="CID5/6/7_CUE"/>
</dbReference>
<dbReference type="InterPro" id="IPR002625">
    <property type="entry name" value="Smr_dom"/>
</dbReference>
<accession>A0A4S4ECB5</accession>